<name>A0A6J4UIU1_9BACT</name>
<dbReference type="EMBL" id="CADCWG010000112">
    <property type="protein sequence ID" value="CAA9550726.1"/>
    <property type="molecule type" value="Genomic_DNA"/>
</dbReference>
<feature type="non-terminal residue" evidence="2">
    <location>
        <position position="76"/>
    </location>
</feature>
<proteinExistence type="predicted"/>
<protein>
    <submittedName>
        <fullName evidence="2">Uncharacterized protein</fullName>
    </submittedName>
</protein>
<gene>
    <name evidence="2" type="ORF">AVDCRST_MAG49-1766</name>
</gene>
<evidence type="ECO:0000256" key="1">
    <source>
        <dbReference type="SAM" id="MobiDB-lite"/>
    </source>
</evidence>
<feature type="non-terminal residue" evidence="2">
    <location>
        <position position="1"/>
    </location>
</feature>
<dbReference type="AlphaFoldDB" id="A0A6J4UIU1"/>
<sequence>VVAVAGCGRAREGVARAGRPRGVRPGTARSGGGTGRGEVVIGTAPSVGHRCPGRPATWWSATWWSASRVARPDGSL</sequence>
<feature type="region of interest" description="Disordered" evidence="1">
    <location>
        <begin position="13"/>
        <end position="39"/>
    </location>
</feature>
<reference evidence="2" key="1">
    <citation type="submission" date="2020-02" db="EMBL/GenBank/DDBJ databases">
        <authorList>
            <person name="Meier V. D."/>
        </authorList>
    </citation>
    <scope>NUCLEOTIDE SEQUENCE</scope>
    <source>
        <strain evidence="2">AVDCRST_MAG49</strain>
    </source>
</reference>
<evidence type="ECO:0000313" key="2">
    <source>
        <dbReference type="EMBL" id="CAA9550726.1"/>
    </source>
</evidence>
<accession>A0A6J4UIU1</accession>
<organism evidence="2">
    <name type="scientific">uncultured Thermomicrobiales bacterium</name>
    <dbReference type="NCBI Taxonomy" id="1645740"/>
    <lineage>
        <taxon>Bacteria</taxon>
        <taxon>Pseudomonadati</taxon>
        <taxon>Thermomicrobiota</taxon>
        <taxon>Thermomicrobia</taxon>
        <taxon>Thermomicrobiales</taxon>
        <taxon>environmental samples</taxon>
    </lineage>
</organism>